<dbReference type="Pfam" id="PF00059">
    <property type="entry name" value="Lectin_C"/>
    <property type="match status" value="1"/>
</dbReference>
<dbReference type="CDD" id="cd00037">
    <property type="entry name" value="CLECT"/>
    <property type="match status" value="1"/>
</dbReference>
<dbReference type="InterPro" id="IPR001304">
    <property type="entry name" value="C-type_lectin-like"/>
</dbReference>
<dbReference type="AlphaFoldDB" id="A0A0E9XMC9"/>
<dbReference type="PROSITE" id="PS50041">
    <property type="entry name" value="C_TYPE_LECTIN_2"/>
    <property type="match status" value="1"/>
</dbReference>
<dbReference type="EMBL" id="GBXM01004778">
    <property type="protein sequence ID" value="JAI03800.1"/>
    <property type="molecule type" value="Transcribed_RNA"/>
</dbReference>
<feature type="domain" description="C-type lectin" evidence="1">
    <location>
        <begin position="1"/>
        <end position="63"/>
    </location>
</feature>
<organism evidence="2">
    <name type="scientific">Anguilla anguilla</name>
    <name type="common">European freshwater eel</name>
    <name type="synonym">Muraena anguilla</name>
    <dbReference type="NCBI Taxonomy" id="7936"/>
    <lineage>
        <taxon>Eukaryota</taxon>
        <taxon>Metazoa</taxon>
        <taxon>Chordata</taxon>
        <taxon>Craniata</taxon>
        <taxon>Vertebrata</taxon>
        <taxon>Euteleostomi</taxon>
        <taxon>Actinopterygii</taxon>
        <taxon>Neopterygii</taxon>
        <taxon>Teleostei</taxon>
        <taxon>Anguilliformes</taxon>
        <taxon>Anguillidae</taxon>
        <taxon>Anguilla</taxon>
    </lineage>
</organism>
<accession>A0A0E9XMC9</accession>
<dbReference type="SUPFAM" id="SSF56436">
    <property type="entry name" value="C-type lectin-like"/>
    <property type="match status" value="1"/>
</dbReference>
<dbReference type="InterPro" id="IPR016187">
    <property type="entry name" value="CTDL_fold"/>
</dbReference>
<reference evidence="2" key="1">
    <citation type="submission" date="2014-11" db="EMBL/GenBank/DDBJ databases">
        <authorList>
            <person name="Amaro Gonzalez C."/>
        </authorList>
    </citation>
    <scope>NUCLEOTIDE SEQUENCE</scope>
</reference>
<dbReference type="Gene3D" id="3.10.100.10">
    <property type="entry name" value="Mannose-Binding Protein A, subunit A"/>
    <property type="match status" value="1"/>
</dbReference>
<dbReference type="InterPro" id="IPR016186">
    <property type="entry name" value="C-type_lectin-like/link_sf"/>
</dbReference>
<proteinExistence type="predicted"/>
<protein>
    <recommendedName>
        <fullName evidence="1">C-type lectin domain-containing protein</fullName>
    </recommendedName>
</protein>
<name>A0A0E9XMC9_ANGAN</name>
<evidence type="ECO:0000313" key="2">
    <source>
        <dbReference type="EMBL" id="JAI03800.1"/>
    </source>
</evidence>
<sequence length="64" mass="7043">MAYWIGVIQAKTGQSVWVSTTPGESYWAQSQIEGNCGYLIGGDNPTTSWHVSPCSRQTAYICQK</sequence>
<reference evidence="2" key="2">
    <citation type="journal article" date="2015" name="Fish Shellfish Immunol.">
        <title>Early steps in the European eel (Anguilla anguilla)-Vibrio vulnificus interaction in the gills: Role of the RtxA13 toxin.</title>
        <authorList>
            <person name="Callol A."/>
            <person name="Pajuelo D."/>
            <person name="Ebbesson L."/>
            <person name="Teles M."/>
            <person name="MacKenzie S."/>
            <person name="Amaro C."/>
        </authorList>
    </citation>
    <scope>NUCLEOTIDE SEQUENCE</scope>
</reference>
<evidence type="ECO:0000259" key="1">
    <source>
        <dbReference type="PROSITE" id="PS50041"/>
    </source>
</evidence>